<dbReference type="PANTHER" id="PTHR34391">
    <property type="entry name" value="UPF0658 GOLGI APPARATUS MEMBRANE PROTEIN C1952.10C-RELATED"/>
    <property type="match status" value="1"/>
</dbReference>
<feature type="region of interest" description="Disordered" evidence="1">
    <location>
        <begin position="158"/>
        <end position="205"/>
    </location>
</feature>
<dbReference type="Proteomes" id="UP000726737">
    <property type="component" value="Unassembled WGS sequence"/>
</dbReference>
<keyword evidence="2" id="KW-0812">Transmembrane</keyword>
<keyword evidence="2" id="KW-1133">Transmembrane helix</keyword>
<proteinExistence type="predicted"/>
<feature type="transmembrane region" description="Helical" evidence="2">
    <location>
        <begin position="565"/>
        <end position="586"/>
    </location>
</feature>
<evidence type="ECO:0000313" key="4">
    <source>
        <dbReference type="Proteomes" id="UP000726737"/>
    </source>
</evidence>
<feature type="transmembrane region" description="Helical" evidence="2">
    <location>
        <begin position="514"/>
        <end position="538"/>
    </location>
</feature>
<comment type="caution">
    <text evidence="3">The sequence shown here is derived from an EMBL/GenBank/DDBJ whole genome shotgun (WGS) entry which is preliminary data.</text>
</comment>
<protein>
    <submittedName>
        <fullName evidence="3">Uncharacterized protein</fullName>
    </submittedName>
</protein>
<keyword evidence="4" id="KW-1185">Reference proteome</keyword>
<organism evidence="3 4">
    <name type="scientific">Mortierella polycephala</name>
    <dbReference type="NCBI Taxonomy" id="41804"/>
    <lineage>
        <taxon>Eukaryota</taxon>
        <taxon>Fungi</taxon>
        <taxon>Fungi incertae sedis</taxon>
        <taxon>Mucoromycota</taxon>
        <taxon>Mortierellomycotina</taxon>
        <taxon>Mortierellomycetes</taxon>
        <taxon>Mortierellales</taxon>
        <taxon>Mortierellaceae</taxon>
        <taxon>Mortierella</taxon>
    </lineage>
</organism>
<evidence type="ECO:0000313" key="3">
    <source>
        <dbReference type="EMBL" id="KAG0264435.1"/>
    </source>
</evidence>
<feature type="compositionally biased region" description="Low complexity" evidence="1">
    <location>
        <begin position="735"/>
        <end position="744"/>
    </location>
</feature>
<accession>A0A9P6QCU1</accession>
<dbReference type="PANTHER" id="PTHR34391:SF1">
    <property type="entry name" value="UPF0658 GOLGI APPARATUS MEMBRANE PROTEIN C1952.10C-RELATED"/>
    <property type="match status" value="1"/>
</dbReference>
<evidence type="ECO:0000256" key="1">
    <source>
        <dbReference type="SAM" id="MobiDB-lite"/>
    </source>
</evidence>
<feature type="transmembrane region" description="Helical" evidence="2">
    <location>
        <begin position="435"/>
        <end position="457"/>
    </location>
</feature>
<dbReference type="OrthoDB" id="2448307at2759"/>
<dbReference type="EMBL" id="JAAAJA010000050">
    <property type="protein sequence ID" value="KAG0264435.1"/>
    <property type="molecule type" value="Genomic_DNA"/>
</dbReference>
<feature type="region of interest" description="Disordered" evidence="1">
    <location>
        <begin position="735"/>
        <end position="776"/>
    </location>
</feature>
<name>A0A9P6QCU1_9FUNG</name>
<gene>
    <name evidence="3" type="ORF">BG011_006794</name>
</gene>
<feature type="transmembrane region" description="Helical" evidence="2">
    <location>
        <begin position="667"/>
        <end position="690"/>
    </location>
</feature>
<dbReference type="InterPro" id="IPR040410">
    <property type="entry name" value="UPF0658_Golgi"/>
</dbReference>
<feature type="transmembrane region" description="Helical" evidence="2">
    <location>
        <begin position="395"/>
        <end position="415"/>
    </location>
</feature>
<dbReference type="GO" id="GO:0005794">
    <property type="term" value="C:Golgi apparatus"/>
    <property type="evidence" value="ECO:0007669"/>
    <property type="project" value="TreeGrafter"/>
</dbReference>
<feature type="compositionally biased region" description="Low complexity" evidence="1">
    <location>
        <begin position="183"/>
        <end position="200"/>
    </location>
</feature>
<keyword evidence="2" id="KW-0472">Membrane</keyword>
<feature type="transmembrane region" description="Helical" evidence="2">
    <location>
        <begin position="598"/>
        <end position="615"/>
    </location>
</feature>
<sequence>MKEANEDENFKGKVAQEKRGWCTEAYEEAYRAAADQAEYGAVDLNSVSAFPSPICHFNPQSARISRRYSHHQQRDSVTSMQQFYYRYSYRDDDRPRRYQSWDFYSDSQESQQYKYVQDHGSPSTAIVNELQLQELRTLSSSPEQIDEEVDYYVKGGQGQAERPAISNNTRPDLTQPNTPPLQPLNSTEPSTSIPISTSSLPSPPSPNAIEPACLNTAVSIAHSQPALTEANPTPLCQYLSSSTVVVTLPSPPCPPSPLSAPTLPLSLNSPAASTSNTTLRRSPCFILPLQTAKMRFPSPSLEQHQAQYSLEKYPTANDPSKDIHTRIDTLSPNNAADAIDVPRVDSENPEALSTVDPPMDPTASQFTIIQFNKTDSGIEQAEEVILPTSKNARGALMASIVLALVSITLEAILLYRHRVTTADLVAIKGPFKSTFFRPLMIYYTIFIIGEIFAVGLLWDAAIHKNSLQLVAFTLFEWCIVSYSGLQIWQHDQLVKNIEISDEMLVSFGDSTTRMILFSQLGFQITACLGITLLTWKLYSEFGWLIFQKLGADVSLRKMMKEYRMLFTLLKLDSFMFFGYAIQVAALTDEHWKKGLIEVAFAIPLSGIVIFLGYYAMRNENKVTMGGFIACLGLLIGYMTYRLVALNQTITGSPDTDPFFFSRKTMTVFAALTLFMTVLALINAIVMFYNFNRGLKEAMQQYRVRRSSTVRSTAPSVHQMSVAGPMVAGGVIGNSNGSGSSKSVGARGGAGDGRWGNVQVRRGGSLGTTSQPLRNSPRMYRRSLIHCESSQPTTVVVERWQIE</sequence>
<evidence type="ECO:0000256" key="2">
    <source>
        <dbReference type="SAM" id="Phobius"/>
    </source>
</evidence>
<feature type="transmembrane region" description="Helical" evidence="2">
    <location>
        <begin position="622"/>
        <end position="640"/>
    </location>
</feature>
<reference evidence="3" key="1">
    <citation type="journal article" date="2020" name="Fungal Divers.">
        <title>Resolving the Mortierellaceae phylogeny through synthesis of multi-gene phylogenetics and phylogenomics.</title>
        <authorList>
            <person name="Vandepol N."/>
            <person name="Liber J."/>
            <person name="Desiro A."/>
            <person name="Na H."/>
            <person name="Kennedy M."/>
            <person name="Barry K."/>
            <person name="Grigoriev I.V."/>
            <person name="Miller A.N."/>
            <person name="O'Donnell K."/>
            <person name="Stajich J.E."/>
            <person name="Bonito G."/>
        </authorList>
    </citation>
    <scope>NUCLEOTIDE SEQUENCE</scope>
    <source>
        <strain evidence="3">KOD948</strain>
    </source>
</reference>
<dbReference type="AlphaFoldDB" id="A0A9P6QCU1"/>